<gene>
    <name evidence="1" type="ORF">PSYICH_LOCUS8458</name>
</gene>
<evidence type="ECO:0000313" key="2">
    <source>
        <dbReference type="Proteomes" id="UP001153636"/>
    </source>
</evidence>
<sequence>MSVHQIMANNRTRKIINLTQGIVSEPLNILIPNSRFDSDIESDEEIMLSSAPIAYPVTDNLFDEPYEETIIKTVQAAYEMAESDDEEVKIRDNEALKLQATDY</sequence>
<evidence type="ECO:0000313" key="1">
    <source>
        <dbReference type="EMBL" id="CAH1109080.1"/>
    </source>
</evidence>
<reference evidence="1" key="1">
    <citation type="submission" date="2022-01" db="EMBL/GenBank/DDBJ databases">
        <authorList>
            <person name="King R."/>
        </authorList>
    </citation>
    <scope>NUCLEOTIDE SEQUENCE</scope>
</reference>
<organism evidence="1 2">
    <name type="scientific">Psylliodes chrysocephalus</name>
    <dbReference type="NCBI Taxonomy" id="3402493"/>
    <lineage>
        <taxon>Eukaryota</taxon>
        <taxon>Metazoa</taxon>
        <taxon>Ecdysozoa</taxon>
        <taxon>Arthropoda</taxon>
        <taxon>Hexapoda</taxon>
        <taxon>Insecta</taxon>
        <taxon>Pterygota</taxon>
        <taxon>Neoptera</taxon>
        <taxon>Endopterygota</taxon>
        <taxon>Coleoptera</taxon>
        <taxon>Polyphaga</taxon>
        <taxon>Cucujiformia</taxon>
        <taxon>Chrysomeloidea</taxon>
        <taxon>Chrysomelidae</taxon>
        <taxon>Galerucinae</taxon>
        <taxon>Alticini</taxon>
        <taxon>Psylliodes</taxon>
    </lineage>
</organism>
<accession>A0A9P0CZ95</accession>
<dbReference type="EMBL" id="OV651815">
    <property type="protein sequence ID" value="CAH1109080.1"/>
    <property type="molecule type" value="Genomic_DNA"/>
</dbReference>
<dbReference type="AlphaFoldDB" id="A0A9P0CZ95"/>
<keyword evidence="2" id="KW-1185">Reference proteome</keyword>
<protein>
    <submittedName>
        <fullName evidence="1">Uncharacterized protein</fullName>
    </submittedName>
</protein>
<name>A0A9P0CZ95_9CUCU</name>
<dbReference type="Proteomes" id="UP001153636">
    <property type="component" value="Chromosome 3"/>
</dbReference>
<proteinExistence type="predicted"/>